<dbReference type="Gene3D" id="2.30.30.30">
    <property type="match status" value="3"/>
</dbReference>
<dbReference type="SUPFAM" id="SSF50104">
    <property type="entry name" value="Translation proteins SH3-like domain"/>
    <property type="match status" value="1"/>
</dbReference>
<dbReference type="InterPro" id="IPR041978">
    <property type="entry name" value="KOW_Spt5_5"/>
</dbReference>
<evidence type="ECO:0000259" key="2">
    <source>
        <dbReference type="SMART" id="SM00739"/>
    </source>
</evidence>
<dbReference type="GO" id="GO:0032044">
    <property type="term" value="C:DSIF complex"/>
    <property type="evidence" value="ECO:0007669"/>
    <property type="project" value="TreeGrafter"/>
</dbReference>
<protein>
    <submittedName>
        <fullName evidence="3">Putative Supt5 repeat protein</fullName>
    </submittedName>
</protein>
<feature type="non-terminal residue" evidence="3">
    <location>
        <position position="644"/>
    </location>
</feature>
<comment type="caution">
    <text evidence="3">The sequence shown here is derived from an EMBL/GenBank/DDBJ whole genome shotgun (WGS) entry which is preliminary data.</text>
</comment>
<dbReference type="Proteomes" id="UP000324800">
    <property type="component" value="Unassembled WGS sequence"/>
</dbReference>
<feature type="compositionally biased region" description="Low complexity" evidence="1">
    <location>
        <begin position="473"/>
        <end position="490"/>
    </location>
</feature>
<gene>
    <name evidence="3" type="ORF">EZS28_038156</name>
</gene>
<dbReference type="InterPro" id="IPR005824">
    <property type="entry name" value="KOW"/>
</dbReference>
<sequence length="644" mass="72834">MQQTLKVSMSRERIQTNINEAQEDNERDLDMNEQKKGIIIGGIRAPQAVKRNPPKTFSMKNRPEARLLDMGEIQRMKFEPFVKFRQATEGEQTKRTSNKRMKERMNKDVNDIERKGIEEEEEEEGGERVQEILFKGSTYVNGRIYKQYGENLLQTSDINPTLDEMRSFSRGDQFDIFNKNQMERDESLMKSDKQSVQFERGDRVIVIKGGLKYLEGEVINVEIEHEMEAPGSAGKIGSMKQMVSIQPHNEELKQPLLMEADELSKYFKVGDNVIVNEGQYKGLEGQVVEASVRDDTAKIFSETAHQEISVRGRQLSFPRSNGVGQIAGNIAAEQTSNSIINNCDQFDLVELTDKRIGCVIKVDQSGKYITVMSTVGDVYTESMKQLIKVRDNKRKRTLDNNGKEIGPNDEVRIMEEGCKYIRCVGVVKQIFASTLFLTVRENMDNNGLTVVQSGNCQIVFKRAPIIGDSGILQSSSSSSSSSSSQSSSQQGNQLGRRIDQDPMLYKDVQVTKGPFKGYRGMIKKLQGNTATVELHTKPQPLLIEKQFLLLIEKQEEEFSSSSKQQTNQQTQLQQQQQNPLVATPWLNTPIYSGFQDYFTPGPGGYTPFRSNTYGYNYQPPINIGGQTPLPGMQQLYQLPTLNIP</sequence>
<dbReference type="InterPro" id="IPR014722">
    <property type="entry name" value="Rib_uL2_dom2"/>
</dbReference>
<reference evidence="3 4" key="1">
    <citation type="submission" date="2019-03" db="EMBL/GenBank/DDBJ databases">
        <title>Single cell metagenomics reveals metabolic interactions within the superorganism composed of flagellate Streblomastix strix and complex community of Bacteroidetes bacteria on its surface.</title>
        <authorList>
            <person name="Treitli S.C."/>
            <person name="Kolisko M."/>
            <person name="Husnik F."/>
            <person name="Keeling P."/>
            <person name="Hampl V."/>
        </authorList>
    </citation>
    <scope>NUCLEOTIDE SEQUENCE [LARGE SCALE GENOMIC DNA]</scope>
    <source>
        <strain evidence="3">ST1C</strain>
    </source>
</reference>
<feature type="domain" description="KOW" evidence="2">
    <location>
        <begin position="197"/>
        <end position="224"/>
    </location>
</feature>
<dbReference type="PANTHER" id="PTHR11125">
    <property type="entry name" value="SUPPRESSOR OF TY 5"/>
    <property type="match status" value="1"/>
</dbReference>
<dbReference type="EMBL" id="SNRW01019503">
    <property type="protein sequence ID" value="KAA6366317.1"/>
    <property type="molecule type" value="Genomic_DNA"/>
</dbReference>
<accession>A0A5J4U6U7</accession>
<feature type="domain" description="KOW" evidence="2">
    <location>
        <begin position="266"/>
        <end position="293"/>
    </location>
</feature>
<feature type="domain" description="KOW" evidence="2">
    <location>
        <begin position="501"/>
        <end position="528"/>
    </location>
</feature>
<dbReference type="GO" id="GO:0006357">
    <property type="term" value="P:regulation of transcription by RNA polymerase II"/>
    <property type="evidence" value="ECO:0007669"/>
    <property type="project" value="InterPro"/>
</dbReference>
<dbReference type="InterPro" id="IPR039659">
    <property type="entry name" value="SPT5"/>
</dbReference>
<dbReference type="GO" id="GO:0032784">
    <property type="term" value="P:regulation of DNA-templated transcription elongation"/>
    <property type="evidence" value="ECO:0007669"/>
    <property type="project" value="InterPro"/>
</dbReference>
<dbReference type="Pfam" id="PF23290">
    <property type="entry name" value="KOW5_SPT5"/>
    <property type="match status" value="1"/>
</dbReference>
<organism evidence="3 4">
    <name type="scientific">Streblomastix strix</name>
    <dbReference type="NCBI Taxonomy" id="222440"/>
    <lineage>
        <taxon>Eukaryota</taxon>
        <taxon>Metamonada</taxon>
        <taxon>Preaxostyla</taxon>
        <taxon>Oxymonadida</taxon>
        <taxon>Streblomastigidae</taxon>
        <taxon>Streblomastix</taxon>
    </lineage>
</organism>
<evidence type="ECO:0000313" key="4">
    <source>
        <dbReference type="Proteomes" id="UP000324800"/>
    </source>
</evidence>
<dbReference type="Pfam" id="PF23291">
    <property type="entry name" value="KOW4_SPT5"/>
    <property type="match status" value="1"/>
</dbReference>
<dbReference type="SMART" id="SM00739">
    <property type="entry name" value="KOW"/>
    <property type="match status" value="3"/>
</dbReference>
<dbReference type="AlphaFoldDB" id="A0A5J4U6U7"/>
<dbReference type="GO" id="GO:0006368">
    <property type="term" value="P:transcription elongation by RNA polymerase II"/>
    <property type="evidence" value="ECO:0007669"/>
    <property type="project" value="TreeGrafter"/>
</dbReference>
<proteinExistence type="predicted"/>
<name>A0A5J4U6U7_9EUKA</name>
<dbReference type="InterPro" id="IPR041977">
    <property type="entry name" value="KOW_Spt5_4"/>
</dbReference>
<dbReference type="OrthoDB" id="28901at2759"/>
<evidence type="ECO:0000313" key="3">
    <source>
        <dbReference type="EMBL" id="KAA6366317.1"/>
    </source>
</evidence>
<feature type="region of interest" description="Disordered" evidence="1">
    <location>
        <begin position="471"/>
        <end position="498"/>
    </location>
</feature>
<dbReference type="InterPro" id="IPR008991">
    <property type="entry name" value="Translation_prot_SH3-like_sf"/>
</dbReference>
<evidence type="ECO:0000256" key="1">
    <source>
        <dbReference type="SAM" id="MobiDB-lite"/>
    </source>
</evidence>
<dbReference type="GO" id="GO:0003729">
    <property type="term" value="F:mRNA binding"/>
    <property type="evidence" value="ECO:0007669"/>
    <property type="project" value="TreeGrafter"/>
</dbReference>
<dbReference type="PANTHER" id="PTHR11125:SF7">
    <property type="entry name" value="TRANSCRIPTION ELONGATION FACTOR SPT5"/>
    <property type="match status" value="1"/>
</dbReference>